<proteinExistence type="inferred from homology"/>
<evidence type="ECO:0000256" key="3">
    <source>
        <dbReference type="ARBA" id="ARBA00023306"/>
    </source>
</evidence>
<organism evidence="10 11">
    <name type="scientific">Trametes pubescens</name>
    <name type="common">White-rot fungus</name>
    <dbReference type="NCBI Taxonomy" id="154538"/>
    <lineage>
        <taxon>Eukaryota</taxon>
        <taxon>Fungi</taxon>
        <taxon>Dikarya</taxon>
        <taxon>Basidiomycota</taxon>
        <taxon>Agaricomycotina</taxon>
        <taxon>Agaricomycetes</taxon>
        <taxon>Polyporales</taxon>
        <taxon>Polyporaceae</taxon>
        <taxon>Trametes</taxon>
    </lineage>
</organism>
<feature type="repeat" description="ARM" evidence="7">
    <location>
        <begin position="307"/>
        <end position="349"/>
    </location>
</feature>
<dbReference type="EMBL" id="MNAD01000895">
    <property type="protein sequence ID" value="OJT09608.1"/>
    <property type="molecule type" value="Genomic_DNA"/>
</dbReference>
<feature type="region of interest" description="Disordered" evidence="8">
    <location>
        <begin position="113"/>
        <end position="144"/>
    </location>
</feature>
<dbReference type="PROSITE" id="PS50176">
    <property type="entry name" value="ARM_REPEAT"/>
    <property type="match status" value="1"/>
</dbReference>
<dbReference type="GO" id="GO:0005829">
    <property type="term" value="C:cytosol"/>
    <property type="evidence" value="ECO:0007669"/>
    <property type="project" value="TreeGrafter"/>
</dbReference>
<feature type="region of interest" description="Disordered" evidence="8">
    <location>
        <begin position="244"/>
        <end position="269"/>
    </location>
</feature>
<evidence type="ECO:0000313" key="11">
    <source>
        <dbReference type="Proteomes" id="UP000184267"/>
    </source>
</evidence>
<dbReference type="Proteomes" id="UP000184267">
    <property type="component" value="Unassembled WGS sequence"/>
</dbReference>
<evidence type="ECO:0000256" key="6">
    <source>
        <dbReference type="ARBA" id="ARBA00044805"/>
    </source>
</evidence>
<dbReference type="PANTHER" id="PTHR13255">
    <property type="entry name" value="ATAXIN-10"/>
    <property type="match status" value="1"/>
</dbReference>
<protein>
    <recommendedName>
        <fullName evidence="5">Ataxin-10 homolog</fullName>
    </recommendedName>
    <alternativeName>
        <fullName evidence="6">Copper transport protein 86</fullName>
    </alternativeName>
</protein>
<keyword evidence="11" id="KW-1185">Reference proteome</keyword>
<evidence type="ECO:0000259" key="9">
    <source>
        <dbReference type="Pfam" id="PF09759"/>
    </source>
</evidence>
<gene>
    <name evidence="10" type="ORF">TRAPUB_13915</name>
</gene>
<dbReference type="GO" id="GO:0051301">
    <property type="term" value="P:cell division"/>
    <property type="evidence" value="ECO:0007669"/>
    <property type="project" value="UniProtKB-KW"/>
</dbReference>
<dbReference type="OrthoDB" id="379794at2759"/>
<evidence type="ECO:0000256" key="4">
    <source>
        <dbReference type="ARBA" id="ARBA00044746"/>
    </source>
</evidence>
<evidence type="ECO:0000256" key="8">
    <source>
        <dbReference type="SAM" id="MobiDB-lite"/>
    </source>
</evidence>
<evidence type="ECO:0000256" key="5">
    <source>
        <dbReference type="ARBA" id="ARBA00044801"/>
    </source>
</evidence>
<dbReference type="SUPFAM" id="SSF48371">
    <property type="entry name" value="ARM repeat"/>
    <property type="match status" value="1"/>
</dbReference>
<dbReference type="PANTHER" id="PTHR13255:SF0">
    <property type="entry name" value="ATAXIN-10"/>
    <property type="match status" value="1"/>
</dbReference>
<evidence type="ECO:0000313" key="10">
    <source>
        <dbReference type="EMBL" id="OJT09608.1"/>
    </source>
</evidence>
<evidence type="ECO:0000256" key="1">
    <source>
        <dbReference type="ARBA" id="ARBA00008384"/>
    </source>
</evidence>
<dbReference type="InterPro" id="IPR000225">
    <property type="entry name" value="Armadillo"/>
</dbReference>
<comment type="similarity">
    <text evidence="1">Belongs to the ataxin-10 family.</text>
</comment>
<accession>A0A1M2VPX1</accession>
<evidence type="ECO:0000256" key="7">
    <source>
        <dbReference type="PROSITE-ProRule" id="PRU00259"/>
    </source>
</evidence>
<keyword evidence="2" id="KW-0132">Cell division</keyword>
<sequence length="370" mass="39457">MSKASAAFPATRMLSQALSNIVTGNDALAQSLWTTYVNLPEEQLILTEDEVVTAHQTTLLKLVDSYLHASQQAHEVALSGRYAADRGRSFFDVLTDAFFALSTYAQDAIQRALGSGGHTSPPREAHSNPPSSTEEEQSDAAPPPLQNLDLLLPKVCEALVLVTQCLTTVALRAEEAAATAARPGGTQPMHLSPKDLLVAAASERSGPRLVESLIETLRLVDVFVPRITYGKVAKRPVVPDGADILGQGREAAPGNSKDGGGAGLAGPSPEDASAAQAFALVRRDLVRLLGILAAENRSVQERVRECGGIPVVMNLCVVDDYNPYLREHAIFALRNLLHANAENQAVVDAIKPVGKWDEEKVLRDIRGGGP</sequence>
<comment type="function">
    <text evidence="4">May play a role in the regulation of cytokinesis.</text>
</comment>
<dbReference type="AlphaFoldDB" id="A0A1M2VPX1"/>
<dbReference type="Gene3D" id="1.25.10.10">
    <property type="entry name" value="Leucine-rich Repeat Variant"/>
    <property type="match status" value="1"/>
</dbReference>
<name>A0A1M2VPX1_TRAPU</name>
<keyword evidence="3" id="KW-0131">Cell cycle</keyword>
<dbReference type="InterPro" id="IPR019156">
    <property type="entry name" value="Ataxin-10_domain"/>
</dbReference>
<dbReference type="Pfam" id="PF09759">
    <property type="entry name" value="Atx10homo_assoc"/>
    <property type="match status" value="1"/>
</dbReference>
<comment type="caution">
    <text evidence="10">The sequence shown here is derived from an EMBL/GenBank/DDBJ whole genome shotgun (WGS) entry which is preliminary data.</text>
</comment>
<evidence type="ECO:0000256" key="2">
    <source>
        <dbReference type="ARBA" id="ARBA00022618"/>
    </source>
</evidence>
<dbReference type="InterPro" id="IPR016024">
    <property type="entry name" value="ARM-type_fold"/>
</dbReference>
<dbReference type="InterPro" id="IPR051374">
    <property type="entry name" value="Ataxin-10/CTR86_families"/>
</dbReference>
<dbReference type="InterPro" id="IPR011989">
    <property type="entry name" value="ARM-like"/>
</dbReference>
<reference evidence="10 11" key="1">
    <citation type="submission" date="2016-10" db="EMBL/GenBank/DDBJ databases">
        <title>Genome sequence of the basidiomycete white-rot fungus Trametes pubescens.</title>
        <authorList>
            <person name="Makela M.R."/>
            <person name="Granchi Z."/>
            <person name="Peng M."/>
            <person name="De Vries R.P."/>
            <person name="Grigoriev I."/>
            <person name="Riley R."/>
            <person name="Hilden K."/>
        </authorList>
    </citation>
    <scope>NUCLEOTIDE SEQUENCE [LARGE SCALE GENOMIC DNA]</scope>
    <source>
        <strain evidence="10 11">FBCC735</strain>
    </source>
</reference>
<dbReference type="OMA" id="QAPEWGR"/>
<feature type="domain" description="Ataxin-10" evidence="9">
    <location>
        <begin position="281"/>
        <end position="364"/>
    </location>
</feature>